<reference evidence="1" key="1">
    <citation type="submission" date="2021-08" db="EMBL/GenBank/DDBJ databases">
        <title>The first chromosome-level gecko genome reveals the dynamic sex chromosomes of Neotropical dwarf geckos (Sphaerodactylidae: Sphaerodactylus).</title>
        <authorList>
            <person name="Pinto B.J."/>
            <person name="Keating S.E."/>
            <person name="Gamble T."/>
        </authorList>
    </citation>
    <scope>NUCLEOTIDE SEQUENCE</scope>
    <source>
        <strain evidence="1">TG3544</strain>
    </source>
</reference>
<dbReference type="Proteomes" id="UP000827872">
    <property type="component" value="Linkage Group LG02"/>
</dbReference>
<sequence length="286" mass="31849">MSSLVAYDDSDSETDTGTSEDALHGEANLASPTMTTVGSRSGFDAISERRIQSVDYTAGSTKNVFHNDPLLYHMQADKKSSAVAHPAALQMATCSPGQWLSSMQKPRVLSENENYSQKRAPGDCEPTLQGLRPYIPKRLRQEKDPKEGGDSANKSANLGVAGDGMSIEISKYIVPYIGSNYGVTAIPTSLVFHMSEHRDPVNVVRWCPVQKWGHMLLSASMDKTVKVIQNRMDEFASFPAYRQKERMLSRWRIKYEIQCIVRHTVSLSSPMVHVIFVVKCFCIKLV</sequence>
<evidence type="ECO:0000313" key="1">
    <source>
        <dbReference type="EMBL" id="KAH8014866.1"/>
    </source>
</evidence>
<gene>
    <name evidence="1" type="ORF">K3G42_032271</name>
</gene>
<comment type="caution">
    <text evidence="1">The sequence shown here is derived from an EMBL/GenBank/DDBJ whole genome shotgun (WGS) entry which is preliminary data.</text>
</comment>
<proteinExistence type="predicted"/>
<keyword evidence="2" id="KW-1185">Reference proteome</keyword>
<name>A0ACB8G5H5_9SAUR</name>
<protein>
    <submittedName>
        <fullName evidence="1">Uncharacterized protein</fullName>
    </submittedName>
</protein>
<organism evidence="1 2">
    <name type="scientific">Sphaerodactylus townsendi</name>
    <dbReference type="NCBI Taxonomy" id="933632"/>
    <lineage>
        <taxon>Eukaryota</taxon>
        <taxon>Metazoa</taxon>
        <taxon>Chordata</taxon>
        <taxon>Craniata</taxon>
        <taxon>Vertebrata</taxon>
        <taxon>Euteleostomi</taxon>
        <taxon>Lepidosauria</taxon>
        <taxon>Squamata</taxon>
        <taxon>Bifurcata</taxon>
        <taxon>Gekkota</taxon>
        <taxon>Sphaerodactylidae</taxon>
        <taxon>Sphaerodactylus</taxon>
    </lineage>
</organism>
<dbReference type="EMBL" id="CM037615">
    <property type="protein sequence ID" value="KAH8014866.1"/>
    <property type="molecule type" value="Genomic_DNA"/>
</dbReference>
<evidence type="ECO:0000313" key="2">
    <source>
        <dbReference type="Proteomes" id="UP000827872"/>
    </source>
</evidence>
<accession>A0ACB8G5H5</accession>